<name>A0A328Z5J8_9BURK</name>
<evidence type="ECO:0000256" key="1">
    <source>
        <dbReference type="SAM" id="Phobius"/>
    </source>
</evidence>
<evidence type="ECO:0000313" key="3">
    <source>
        <dbReference type="Proteomes" id="UP000248856"/>
    </source>
</evidence>
<comment type="caution">
    <text evidence="2">The sequence shown here is derived from an EMBL/GenBank/DDBJ whole genome shotgun (WGS) entry which is preliminary data.</text>
</comment>
<reference evidence="2 3" key="1">
    <citation type="submission" date="2018-06" db="EMBL/GenBank/DDBJ databases">
        <title>Genomic Encyclopedia of Archaeal and Bacterial Type Strains, Phase II (KMG-II): from individual species to whole genera.</title>
        <authorList>
            <person name="Goeker M."/>
        </authorList>
    </citation>
    <scope>NUCLEOTIDE SEQUENCE [LARGE SCALE GENOMIC DNA]</scope>
    <source>
        <strain evidence="2 3">CFPB 3232</strain>
    </source>
</reference>
<sequence length="310" mass="33585">MSAQIAATLFNAGHAQSIAQSMSRNQADVLVLTPEEYVAILQDKARHDRRLEANLRQMLSNTSFGRYWRDTVSPNLGQPWLVPSGSAANDALLIAKTMQAIGIAGAASYVKRTPRGTFIIIKGRPGLRASLTGTRYLASHPRMVQLGLGMKGLQDVAKGGFILGFVISTGVEVLEYLMNDEKTMYDLVGGIGVEAVKGGLASLLAYGAATTLGMAVTVAVVPLGVMAVVVFGASAYFNALDNEYKIKAWVIQTLKKLPDQTAQGLYFVNTRVDSWWDESVEAVRQKASEAGTKIHRELTDWLCPIGCRKY</sequence>
<dbReference type="AlphaFoldDB" id="A0A328Z5J8"/>
<proteinExistence type="predicted"/>
<keyword evidence="1" id="KW-0812">Transmembrane</keyword>
<dbReference type="RefSeq" id="WP_111877632.1">
    <property type="nucleotide sequence ID" value="NZ_CBCSGC010000249.1"/>
</dbReference>
<gene>
    <name evidence="2" type="ORF">AX018_102271</name>
</gene>
<dbReference type="OrthoDB" id="8806408at2"/>
<dbReference type="EMBL" id="QLTA01000022">
    <property type="protein sequence ID" value="RAR80713.1"/>
    <property type="molecule type" value="Genomic_DNA"/>
</dbReference>
<evidence type="ECO:0000313" key="2">
    <source>
        <dbReference type="EMBL" id="RAR80713.1"/>
    </source>
</evidence>
<dbReference type="Proteomes" id="UP000248856">
    <property type="component" value="Unassembled WGS sequence"/>
</dbReference>
<accession>A0A328Z5J8</accession>
<organism evidence="2 3">
    <name type="scientific">Paracidovorax anthurii</name>
    <dbReference type="NCBI Taxonomy" id="78229"/>
    <lineage>
        <taxon>Bacteria</taxon>
        <taxon>Pseudomonadati</taxon>
        <taxon>Pseudomonadota</taxon>
        <taxon>Betaproteobacteria</taxon>
        <taxon>Burkholderiales</taxon>
        <taxon>Comamonadaceae</taxon>
        <taxon>Paracidovorax</taxon>
    </lineage>
</organism>
<keyword evidence="3" id="KW-1185">Reference proteome</keyword>
<protein>
    <submittedName>
        <fullName evidence="2">Uncharacterized protein</fullName>
    </submittedName>
</protein>
<feature type="transmembrane region" description="Helical" evidence="1">
    <location>
        <begin position="212"/>
        <end position="237"/>
    </location>
</feature>
<keyword evidence="1" id="KW-0472">Membrane</keyword>
<keyword evidence="1" id="KW-1133">Transmembrane helix</keyword>